<keyword evidence="2" id="KW-0812">Transmembrane</keyword>
<keyword evidence="2" id="KW-1133">Transmembrane helix</keyword>
<evidence type="ECO:0000313" key="5">
    <source>
        <dbReference type="Proteomes" id="UP000654345"/>
    </source>
</evidence>
<dbReference type="Pfam" id="PF13485">
    <property type="entry name" value="Peptidase_MA_2"/>
    <property type="match status" value="1"/>
</dbReference>
<dbReference type="EMBL" id="BNJG01000001">
    <property type="protein sequence ID" value="GHO52723.1"/>
    <property type="molecule type" value="Genomic_DNA"/>
</dbReference>
<accession>A0ABQ3UJ32</accession>
<comment type="caution">
    <text evidence="4">The sequence shown here is derived from an EMBL/GenBank/DDBJ whole genome shotgun (WGS) entry which is preliminary data.</text>
</comment>
<evidence type="ECO:0000256" key="1">
    <source>
        <dbReference type="SAM" id="MobiDB-lite"/>
    </source>
</evidence>
<evidence type="ECO:0000256" key="2">
    <source>
        <dbReference type="SAM" id="Phobius"/>
    </source>
</evidence>
<feature type="region of interest" description="Disordered" evidence="1">
    <location>
        <begin position="386"/>
        <end position="409"/>
    </location>
</feature>
<feature type="domain" description="Peptidase MA-like" evidence="3">
    <location>
        <begin position="185"/>
        <end position="381"/>
    </location>
</feature>
<feature type="transmembrane region" description="Helical" evidence="2">
    <location>
        <begin position="419"/>
        <end position="441"/>
    </location>
</feature>
<name>A0ABQ3UJ32_9CHLR</name>
<gene>
    <name evidence="4" type="ORF">KSB_11980</name>
</gene>
<dbReference type="RefSeq" id="WP_201369598.1">
    <property type="nucleotide sequence ID" value="NZ_BNJG01000001.1"/>
</dbReference>
<evidence type="ECO:0000259" key="3">
    <source>
        <dbReference type="Pfam" id="PF13485"/>
    </source>
</evidence>
<organism evidence="4 5">
    <name type="scientific">Ktedonobacter robiniae</name>
    <dbReference type="NCBI Taxonomy" id="2778365"/>
    <lineage>
        <taxon>Bacteria</taxon>
        <taxon>Bacillati</taxon>
        <taxon>Chloroflexota</taxon>
        <taxon>Ktedonobacteria</taxon>
        <taxon>Ktedonobacterales</taxon>
        <taxon>Ktedonobacteraceae</taxon>
        <taxon>Ktedonobacter</taxon>
    </lineage>
</organism>
<feature type="compositionally biased region" description="Polar residues" evidence="1">
    <location>
        <begin position="398"/>
        <end position="409"/>
    </location>
</feature>
<protein>
    <recommendedName>
        <fullName evidence="3">Peptidase MA-like domain-containing protein</fullName>
    </recommendedName>
</protein>
<evidence type="ECO:0000313" key="4">
    <source>
        <dbReference type="EMBL" id="GHO52723.1"/>
    </source>
</evidence>
<sequence>MHPTPRMHIYKNRYAFAKFFLSLALSFTLLLSITSLMLAKSGVARDAITITSQTQQVHFPDSIDFSLTANDAGGKITQAVLYIQAPYLNGDEVHVVTAANPGTSVHLAWHEDMQKADDFFSPGTPISYHWEIEDNAGADHTGTTQKFDVNDQRFAWQETDVQQFQIKYYNSDNAEVQSLRAGVDKAVKRLTSNLGGAPTKPITLWIYKDTNAFKSALPPDTEEWVGGIAFPDIRQGMFVVEDAQDNTLIRDMPHEMSHLVLHELTDGGVVDIPRWLDEGLAVYNQEYHEGELSYQLRQGLKNHQILRLNEIEDRFPSDSNQAYLAYAQSWDLVTYMYNTFGQAKMHTLIKDMGNSSYPNFDEDLKASLGMDEAHLENAWRLSQHQSSILTPDQEKQDPQPTKQQVIPAASNNPVPYSTLLLVLGIFLLASPGFAFAGYFIYRRQVRIQQERKLAIAQAQRILDEAHWGPGPQSFTPIDPYAHYTNPGRYTQPGSPLSTPPAQPGNTVAPFPPPGLPHPGAGEQFGSFLEEE</sequence>
<dbReference type="InterPro" id="IPR039568">
    <property type="entry name" value="Peptidase_MA-like_dom"/>
</dbReference>
<feature type="region of interest" description="Disordered" evidence="1">
    <location>
        <begin position="469"/>
        <end position="531"/>
    </location>
</feature>
<proteinExistence type="predicted"/>
<reference evidence="4 5" key="1">
    <citation type="journal article" date="2021" name="Int. J. Syst. Evol. Microbiol.">
        <title>Reticulibacter mediterranei gen. nov., sp. nov., within the new family Reticulibacteraceae fam. nov., and Ktedonospora formicarum gen. nov., sp. nov., Ktedonobacter robiniae sp. nov., Dictyobacter formicarum sp. nov. and Dictyobacter arantiisoli sp. nov., belonging to the class Ktedonobacteria.</title>
        <authorList>
            <person name="Yabe S."/>
            <person name="Zheng Y."/>
            <person name="Wang C.M."/>
            <person name="Sakai Y."/>
            <person name="Abe K."/>
            <person name="Yokota A."/>
            <person name="Donadio S."/>
            <person name="Cavaletti L."/>
            <person name="Monciardini P."/>
        </authorList>
    </citation>
    <scope>NUCLEOTIDE SEQUENCE [LARGE SCALE GENOMIC DNA]</scope>
    <source>
        <strain evidence="4 5">SOSP1-30</strain>
    </source>
</reference>
<keyword evidence="5" id="KW-1185">Reference proteome</keyword>
<dbReference type="Proteomes" id="UP000654345">
    <property type="component" value="Unassembled WGS sequence"/>
</dbReference>
<keyword evidence="2" id="KW-0472">Membrane</keyword>
<feature type="compositionally biased region" description="Polar residues" evidence="1">
    <location>
        <begin position="487"/>
        <end position="496"/>
    </location>
</feature>